<dbReference type="PATRIC" id="fig|263475.3.peg.2782"/>
<comment type="caution">
    <text evidence="6">The sequence shown here is derived from an EMBL/GenBank/DDBJ whole genome shotgun (WGS) entry which is preliminary data.</text>
</comment>
<keyword evidence="4" id="KW-0720">Serine protease</keyword>
<accession>A0A0M0LAF4</accession>
<dbReference type="PANTHER" id="PTHR42776:SF27">
    <property type="entry name" value="DIPEPTIDYL PEPTIDASE FAMILY MEMBER 6"/>
    <property type="match status" value="1"/>
</dbReference>
<dbReference type="InterPro" id="IPR011659">
    <property type="entry name" value="WD40"/>
</dbReference>
<dbReference type="FunFam" id="3.40.50.1820:FF:000028">
    <property type="entry name" value="S9 family peptidase"/>
    <property type="match status" value="1"/>
</dbReference>
<dbReference type="RefSeq" id="WP_053418724.1">
    <property type="nucleotide sequence ID" value="NZ_LILB01000008.1"/>
</dbReference>
<evidence type="ECO:0000256" key="4">
    <source>
        <dbReference type="ARBA" id="ARBA00022825"/>
    </source>
</evidence>
<dbReference type="GeneID" id="301138315"/>
<dbReference type="STRING" id="263475.AMD00_19655"/>
<reference evidence="7" key="1">
    <citation type="submission" date="2015-08" db="EMBL/GenBank/DDBJ databases">
        <title>Fjat-10028 dsm 16317.</title>
        <authorList>
            <person name="Liu B."/>
            <person name="Wang J."/>
            <person name="Zhu Y."/>
            <person name="Liu G."/>
            <person name="Chen Q."/>
            <person name="Chen Z."/>
            <person name="Lan J."/>
            <person name="Che J."/>
            <person name="Ge C."/>
            <person name="Shi H."/>
            <person name="Pan Z."/>
            <person name="Liu X."/>
        </authorList>
    </citation>
    <scope>NUCLEOTIDE SEQUENCE [LARGE SCALE GENOMIC DNA]</scope>
    <source>
        <strain evidence="7">DSM 16317</strain>
    </source>
</reference>
<keyword evidence="7" id="KW-1185">Reference proteome</keyword>
<dbReference type="Gene3D" id="2.120.10.30">
    <property type="entry name" value="TolB, C-terminal domain"/>
    <property type="match status" value="2"/>
</dbReference>
<comment type="similarity">
    <text evidence="1">Belongs to the peptidase S9C family.</text>
</comment>
<keyword evidence="3" id="KW-0378">Hydrolase</keyword>
<dbReference type="OrthoDB" id="108903at2"/>
<dbReference type="GO" id="GO:0006508">
    <property type="term" value="P:proteolysis"/>
    <property type="evidence" value="ECO:0007669"/>
    <property type="project" value="UniProtKB-KW"/>
</dbReference>
<sequence length="658" mass="74204">MSKRLLKAEDLYVLNSITNPQLSPSGEEAVFVRTSIDEEKNKYIAHLFHLDLTSGAVTQWSYGEDRVSSPTWSADGRNVAFVSNRNEKKQIYIISKNGGEARQLTTLANGVSQFQWSPCGQSIWFSGRLKEGKNFTDVAEKEEKKKPTAYIVEGMKYKADSIGLLSQDSYNHIGKIDVASGDIELFSEGNHNYSLEAVSHDGKKLVLSVNRAENKDFDFSQQLLLVDIETKKETTILNEEGNYGDAYFSYDDRYIAFYGGNHSYKNATHGAVYIYDTEEQNYRNLTEGFDAPIGDLAVADHQQGATAPTVVWTKANDLYFQVSTMGDIRLYYATLDGAIYPASPENEHVYGYDIERDGAFALLAISNPIMPGELFKYDVTTGERQQITHFNDAFVNEVELVQPEAITYKSSDGFDVYGWLMKPAQYEEGKKYPLIVEIHGGPHAMYANSFFHEMQLIAAQGYGVLYVNPRGSHGYSQAFVDAVRGDYGGGDYADIMAGLDAVIENQDWIDTDRLGVTGGSYGGFMTNWIVGHTNRFKAAVTQRSISNWISFFGVSDIGYYFSDWQIGTDMKDVEKLWQHSPLKYAENVETPLLILHSEKDFRCPIEQAEQLYITLKSMGKETQFVRFPDADHNLSRTGLPNLRIERLNQITGWFEKYL</sequence>
<dbReference type="Pfam" id="PF00326">
    <property type="entry name" value="Peptidase_S9"/>
    <property type="match status" value="1"/>
</dbReference>
<feature type="domain" description="Peptidase S9 prolyl oligopeptidase catalytic" evidence="5">
    <location>
        <begin position="449"/>
        <end position="658"/>
    </location>
</feature>
<dbReference type="AlphaFoldDB" id="A0A0M0LAF4"/>
<dbReference type="InterPro" id="IPR001375">
    <property type="entry name" value="Peptidase_S9_cat"/>
</dbReference>
<dbReference type="EMBL" id="LILB01000008">
    <property type="protein sequence ID" value="KOO47852.1"/>
    <property type="molecule type" value="Genomic_DNA"/>
</dbReference>
<dbReference type="Proteomes" id="UP000036867">
    <property type="component" value="Unassembled WGS sequence"/>
</dbReference>
<dbReference type="Pfam" id="PF07676">
    <property type="entry name" value="PD40"/>
    <property type="match status" value="1"/>
</dbReference>
<evidence type="ECO:0000259" key="5">
    <source>
        <dbReference type="Pfam" id="PF00326"/>
    </source>
</evidence>
<dbReference type="GO" id="GO:0004252">
    <property type="term" value="F:serine-type endopeptidase activity"/>
    <property type="evidence" value="ECO:0007669"/>
    <property type="project" value="TreeGrafter"/>
</dbReference>
<gene>
    <name evidence="6" type="ORF">AMD00_19655</name>
</gene>
<keyword evidence="2" id="KW-0645">Protease</keyword>
<dbReference type="Gene3D" id="3.40.50.1820">
    <property type="entry name" value="alpha/beta hydrolase"/>
    <property type="match status" value="1"/>
</dbReference>
<evidence type="ECO:0000256" key="1">
    <source>
        <dbReference type="ARBA" id="ARBA00010040"/>
    </source>
</evidence>
<dbReference type="InterPro" id="IPR029058">
    <property type="entry name" value="AB_hydrolase_fold"/>
</dbReference>
<protein>
    <submittedName>
        <fullName evidence="6">Peptidase</fullName>
    </submittedName>
</protein>
<name>A0A0M0LAF4_9BACL</name>
<dbReference type="InterPro" id="IPR011042">
    <property type="entry name" value="6-blade_b-propeller_TolB-like"/>
</dbReference>
<dbReference type="SUPFAM" id="SSF53474">
    <property type="entry name" value="alpha/beta-Hydrolases"/>
    <property type="match status" value="1"/>
</dbReference>
<evidence type="ECO:0000256" key="3">
    <source>
        <dbReference type="ARBA" id="ARBA00022801"/>
    </source>
</evidence>
<dbReference type="PANTHER" id="PTHR42776">
    <property type="entry name" value="SERINE PEPTIDASE S9 FAMILY MEMBER"/>
    <property type="match status" value="1"/>
</dbReference>
<proteinExistence type="inferred from homology"/>
<evidence type="ECO:0000256" key="2">
    <source>
        <dbReference type="ARBA" id="ARBA00022670"/>
    </source>
</evidence>
<evidence type="ECO:0000313" key="7">
    <source>
        <dbReference type="Proteomes" id="UP000036867"/>
    </source>
</evidence>
<evidence type="ECO:0000313" key="6">
    <source>
        <dbReference type="EMBL" id="KOO47852.1"/>
    </source>
</evidence>
<dbReference type="SUPFAM" id="SSF82171">
    <property type="entry name" value="DPP6 N-terminal domain-like"/>
    <property type="match status" value="1"/>
</dbReference>
<organism evidence="6 7">
    <name type="scientific">Viridibacillus arvi</name>
    <dbReference type="NCBI Taxonomy" id="263475"/>
    <lineage>
        <taxon>Bacteria</taxon>
        <taxon>Bacillati</taxon>
        <taxon>Bacillota</taxon>
        <taxon>Bacilli</taxon>
        <taxon>Bacillales</taxon>
        <taxon>Caryophanaceae</taxon>
        <taxon>Viridibacillus</taxon>
    </lineage>
</organism>